<dbReference type="CDD" id="cd03058">
    <property type="entry name" value="GST_N_Tau"/>
    <property type="match status" value="1"/>
</dbReference>
<keyword evidence="4" id="KW-1185">Reference proteome</keyword>
<evidence type="ECO:0000313" key="4">
    <source>
        <dbReference type="Proteomes" id="UP001341840"/>
    </source>
</evidence>
<gene>
    <name evidence="3" type="primary">GSTU1_1</name>
    <name evidence="3" type="ORF">PIB30_019405</name>
</gene>
<sequence length="140" mass="15536">MDSSSLDNEQASPFSNRIDLALKLKGVPNKYSEEDLANKSVDLLNYNPVHKKVPVLVHNGNSIAESLVILEYIDEAWNNRPFLPQDPYLRALARFWCKTFDDELMARPHDPEDASAPPHFLTAKTMTTARSRGGGGASAP</sequence>
<dbReference type="PROSITE" id="PS50404">
    <property type="entry name" value="GST_NTER"/>
    <property type="match status" value="1"/>
</dbReference>
<keyword evidence="1 3" id="KW-0808">Transferase</keyword>
<dbReference type="InterPro" id="IPR040079">
    <property type="entry name" value="Glutathione_S-Trfase"/>
</dbReference>
<dbReference type="InterPro" id="IPR045073">
    <property type="entry name" value="Omega/Tau-like"/>
</dbReference>
<comment type="subcellular location">
    <subcellularLocation>
        <location evidence="1">Cytoplasm</location>
        <location evidence="1">Cytosol</location>
    </subcellularLocation>
</comment>
<dbReference type="SFLD" id="SFLDG00358">
    <property type="entry name" value="Main_(cytGST)"/>
    <property type="match status" value="1"/>
</dbReference>
<accession>A0ABU6Q863</accession>
<proteinExistence type="inferred from homology"/>
<dbReference type="Proteomes" id="UP001341840">
    <property type="component" value="Unassembled WGS sequence"/>
</dbReference>
<dbReference type="SUPFAM" id="SSF52833">
    <property type="entry name" value="Thioredoxin-like"/>
    <property type="match status" value="1"/>
</dbReference>
<dbReference type="GO" id="GO:0004364">
    <property type="term" value="F:glutathione transferase activity"/>
    <property type="evidence" value="ECO:0007669"/>
    <property type="project" value="UniProtKB-EC"/>
</dbReference>
<evidence type="ECO:0000256" key="1">
    <source>
        <dbReference type="RuleBase" id="RU369102"/>
    </source>
</evidence>
<dbReference type="PANTHER" id="PTHR11260:SF676">
    <property type="entry name" value="GLUTATHIONE S-TRANSFERASE U8"/>
    <property type="match status" value="1"/>
</dbReference>
<evidence type="ECO:0000259" key="2">
    <source>
        <dbReference type="PROSITE" id="PS50404"/>
    </source>
</evidence>
<dbReference type="Gene3D" id="1.20.1050.10">
    <property type="match status" value="1"/>
</dbReference>
<dbReference type="InterPro" id="IPR004045">
    <property type="entry name" value="Glutathione_S-Trfase_N"/>
</dbReference>
<dbReference type="EMBL" id="JASCZI010000060">
    <property type="protein sequence ID" value="MED6108001.1"/>
    <property type="molecule type" value="Genomic_DNA"/>
</dbReference>
<organism evidence="3 4">
    <name type="scientific">Stylosanthes scabra</name>
    <dbReference type="NCBI Taxonomy" id="79078"/>
    <lineage>
        <taxon>Eukaryota</taxon>
        <taxon>Viridiplantae</taxon>
        <taxon>Streptophyta</taxon>
        <taxon>Embryophyta</taxon>
        <taxon>Tracheophyta</taxon>
        <taxon>Spermatophyta</taxon>
        <taxon>Magnoliopsida</taxon>
        <taxon>eudicotyledons</taxon>
        <taxon>Gunneridae</taxon>
        <taxon>Pentapetalae</taxon>
        <taxon>rosids</taxon>
        <taxon>fabids</taxon>
        <taxon>Fabales</taxon>
        <taxon>Fabaceae</taxon>
        <taxon>Papilionoideae</taxon>
        <taxon>50 kb inversion clade</taxon>
        <taxon>dalbergioids sensu lato</taxon>
        <taxon>Dalbergieae</taxon>
        <taxon>Pterocarpus clade</taxon>
        <taxon>Stylosanthes</taxon>
    </lineage>
</organism>
<keyword evidence="1" id="KW-0963">Cytoplasm</keyword>
<dbReference type="Gene3D" id="3.40.30.10">
    <property type="entry name" value="Glutaredoxin"/>
    <property type="match status" value="1"/>
</dbReference>
<protein>
    <recommendedName>
        <fullName evidence="1">Glutathione S-transferase</fullName>
        <ecNumber evidence="1">2.5.1.18</ecNumber>
    </recommendedName>
</protein>
<evidence type="ECO:0000313" key="3">
    <source>
        <dbReference type="EMBL" id="MED6108001.1"/>
    </source>
</evidence>
<dbReference type="SFLD" id="SFLDS00019">
    <property type="entry name" value="Glutathione_Transferase_(cytos"/>
    <property type="match status" value="1"/>
</dbReference>
<comment type="caution">
    <text evidence="3">The sequence shown here is derived from an EMBL/GenBank/DDBJ whole genome shotgun (WGS) entry which is preliminary data.</text>
</comment>
<comment type="function">
    <text evidence="1">Is involved in the conjugation of reduced glutathione to a wide number of exogenous and endogenous hydrophobic electrophiles.</text>
</comment>
<comment type="catalytic activity">
    <reaction evidence="1">
        <text>RX + glutathione = an S-substituted glutathione + a halide anion + H(+)</text>
        <dbReference type="Rhea" id="RHEA:16437"/>
        <dbReference type="ChEBI" id="CHEBI:15378"/>
        <dbReference type="ChEBI" id="CHEBI:16042"/>
        <dbReference type="ChEBI" id="CHEBI:17792"/>
        <dbReference type="ChEBI" id="CHEBI:57925"/>
        <dbReference type="ChEBI" id="CHEBI:90779"/>
        <dbReference type="EC" id="2.5.1.18"/>
    </reaction>
</comment>
<dbReference type="Pfam" id="PF13409">
    <property type="entry name" value="GST_N_2"/>
    <property type="match status" value="1"/>
</dbReference>
<comment type="similarity">
    <text evidence="1">Belongs to the GST superfamily.</text>
</comment>
<reference evidence="3 4" key="1">
    <citation type="journal article" date="2023" name="Plants (Basel)">
        <title>Bridging the Gap: Combining Genomics and Transcriptomics Approaches to Understand Stylosanthes scabra, an Orphan Legume from the Brazilian Caatinga.</title>
        <authorList>
            <person name="Ferreira-Neto J.R.C."/>
            <person name="da Silva M.D."/>
            <person name="Binneck E."/>
            <person name="de Melo N.F."/>
            <person name="da Silva R.H."/>
            <person name="de Melo A.L.T.M."/>
            <person name="Pandolfi V."/>
            <person name="Bustamante F.O."/>
            <person name="Brasileiro-Vidal A.C."/>
            <person name="Benko-Iseppon A.M."/>
        </authorList>
    </citation>
    <scope>NUCLEOTIDE SEQUENCE [LARGE SCALE GENOMIC DNA]</scope>
    <source>
        <tissue evidence="3">Leaves</tissue>
    </source>
</reference>
<name>A0ABU6Q863_9FABA</name>
<dbReference type="InterPro" id="IPR036249">
    <property type="entry name" value="Thioredoxin-like_sf"/>
</dbReference>
<feature type="domain" description="GST N-terminal" evidence="2">
    <location>
        <begin position="2"/>
        <end position="81"/>
    </location>
</feature>
<dbReference type="PANTHER" id="PTHR11260">
    <property type="entry name" value="GLUTATHIONE S-TRANSFERASE, GST, SUPERFAMILY, GST DOMAIN CONTAINING"/>
    <property type="match status" value="1"/>
</dbReference>
<dbReference type="EC" id="2.5.1.18" evidence="1"/>